<proteinExistence type="predicted"/>
<protein>
    <submittedName>
        <fullName evidence="2">Molecular chaperone Hsp31 and glyoxalase 3</fullName>
    </submittedName>
</protein>
<dbReference type="GO" id="GO:0019172">
    <property type="term" value="F:glyoxalase III activity"/>
    <property type="evidence" value="ECO:0007669"/>
    <property type="project" value="TreeGrafter"/>
</dbReference>
<dbReference type="PANTHER" id="PTHR48094:SF20">
    <property type="entry name" value="PROTEIN_NUCLEIC ACID DEGLYCASE 1"/>
    <property type="match status" value="1"/>
</dbReference>
<dbReference type="STRING" id="74348.SAMN04488523_11640"/>
<dbReference type="OrthoDB" id="9792284at2"/>
<dbReference type="InterPro" id="IPR050325">
    <property type="entry name" value="Prot/Nucl_acid_deglycase"/>
</dbReference>
<organism evidence="2 3">
    <name type="scientific">Sulfitobacter brevis</name>
    <dbReference type="NCBI Taxonomy" id="74348"/>
    <lineage>
        <taxon>Bacteria</taxon>
        <taxon>Pseudomonadati</taxon>
        <taxon>Pseudomonadota</taxon>
        <taxon>Alphaproteobacteria</taxon>
        <taxon>Rhodobacterales</taxon>
        <taxon>Roseobacteraceae</taxon>
        <taxon>Sulfitobacter</taxon>
    </lineage>
</organism>
<dbReference type="PANTHER" id="PTHR48094">
    <property type="entry name" value="PROTEIN/NUCLEIC ACID DEGLYCASE DJ-1-RELATED"/>
    <property type="match status" value="1"/>
</dbReference>
<dbReference type="Gene3D" id="3.40.50.880">
    <property type="match status" value="1"/>
</dbReference>
<evidence type="ECO:0000259" key="1">
    <source>
        <dbReference type="Pfam" id="PF01965"/>
    </source>
</evidence>
<accession>A0A1I2FLW1</accession>
<dbReference type="AlphaFoldDB" id="A0A1I2FLW1"/>
<dbReference type="InterPro" id="IPR002818">
    <property type="entry name" value="DJ-1/PfpI"/>
</dbReference>
<keyword evidence="3" id="KW-1185">Reference proteome</keyword>
<dbReference type="Proteomes" id="UP000198977">
    <property type="component" value="Unassembled WGS sequence"/>
</dbReference>
<dbReference type="RefSeq" id="WP_093925154.1">
    <property type="nucleotide sequence ID" value="NZ_FOMW01000016.1"/>
</dbReference>
<dbReference type="InterPro" id="IPR029062">
    <property type="entry name" value="Class_I_gatase-like"/>
</dbReference>
<dbReference type="SUPFAM" id="SSF52317">
    <property type="entry name" value="Class I glutamine amidotransferase-like"/>
    <property type="match status" value="1"/>
</dbReference>
<reference evidence="2 3" key="1">
    <citation type="submission" date="2016-10" db="EMBL/GenBank/DDBJ databases">
        <authorList>
            <person name="de Groot N.N."/>
        </authorList>
    </citation>
    <scope>NUCLEOTIDE SEQUENCE [LARGE SCALE GENOMIC DNA]</scope>
    <source>
        <strain evidence="2 3">DSM 11443</strain>
    </source>
</reference>
<dbReference type="EMBL" id="FOMW01000016">
    <property type="protein sequence ID" value="SFF05809.1"/>
    <property type="molecule type" value="Genomic_DNA"/>
</dbReference>
<dbReference type="GO" id="GO:0019243">
    <property type="term" value="P:methylglyoxal catabolic process to D-lactate via S-lactoyl-glutathione"/>
    <property type="evidence" value="ECO:0007669"/>
    <property type="project" value="TreeGrafter"/>
</dbReference>
<feature type="domain" description="DJ-1/PfpI" evidence="1">
    <location>
        <begin position="78"/>
        <end position="277"/>
    </location>
</feature>
<dbReference type="Pfam" id="PF01965">
    <property type="entry name" value="DJ-1_PfpI"/>
    <property type="match status" value="1"/>
</dbReference>
<gene>
    <name evidence="2" type="ORF">SAMN04488523_11640</name>
</gene>
<evidence type="ECO:0000313" key="2">
    <source>
        <dbReference type="EMBL" id="SFF05809.1"/>
    </source>
</evidence>
<dbReference type="GO" id="GO:0005737">
    <property type="term" value="C:cytoplasm"/>
    <property type="evidence" value="ECO:0007669"/>
    <property type="project" value="TreeGrafter"/>
</dbReference>
<evidence type="ECO:0000313" key="3">
    <source>
        <dbReference type="Proteomes" id="UP000198977"/>
    </source>
</evidence>
<name>A0A1I2FLW1_9RHOB</name>
<sequence>MSFLRKLFRATPTPTIDGAFSPSPLAIKLGTSSTTDYDGGAYAKPYVGRKNRLLMICTEERNMTMANGKKFSTGNHPVEMGLPMLHLMNAGFEIDIVTPTGRPVAIEAWAMPTEDADVKRLFRDYADAFANPGSLAEFVARKMDDAAPYAAVYIPGGHGAMLGLPDNADVGKVLHWAHEEGLFTLALCHGPAALLAAKTEKGFLYDGYQMTVFPDSVDKQTPMIGYLPGPMPWWVCEKLTALGAQISNTKADASCHIDRRLITGASPKAANAFGRLAAETLLK</sequence>